<gene>
    <name evidence="1" type="ORF">APLA_LOCUS17322</name>
</gene>
<accession>A0A8S1BJH0</accession>
<proteinExistence type="predicted"/>
<keyword evidence="2" id="KW-1185">Reference proteome</keyword>
<organism evidence="1 2">
    <name type="scientific">Arctia plantaginis</name>
    <name type="common">Wood tiger moth</name>
    <name type="synonym">Phalaena plantaginis</name>
    <dbReference type="NCBI Taxonomy" id="874455"/>
    <lineage>
        <taxon>Eukaryota</taxon>
        <taxon>Metazoa</taxon>
        <taxon>Ecdysozoa</taxon>
        <taxon>Arthropoda</taxon>
        <taxon>Hexapoda</taxon>
        <taxon>Insecta</taxon>
        <taxon>Pterygota</taxon>
        <taxon>Neoptera</taxon>
        <taxon>Endopterygota</taxon>
        <taxon>Lepidoptera</taxon>
        <taxon>Glossata</taxon>
        <taxon>Ditrysia</taxon>
        <taxon>Noctuoidea</taxon>
        <taxon>Erebidae</taxon>
        <taxon>Arctiinae</taxon>
        <taxon>Arctia</taxon>
    </lineage>
</organism>
<evidence type="ECO:0000313" key="1">
    <source>
        <dbReference type="EMBL" id="CAB3260231.1"/>
    </source>
</evidence>
<dbReference type="EMBL" id="CADEBC010000733">
    <property type="protein sequence ID" value="CAB3260231.1"/>
    <property type="molecule type" value="Genomic_DNA"/>
</dbReference>
<comment type="caution">
    <text evidence="1">The sequence shown here is derived from an EMBL/GenBank/DDBJ whole genome shotgun (WGS) entry which is preliminary data.</text>
</comment>
<dbReference type="AlphaFoldDB" id="A0A8S1BJH0"/>
<reference evidence="1 2" key="1">
    <citation type="submission" date="2020-04" db="EMBL/GenBank/DDBJ databases">
        <authorList>
            <person name="Wallbank WR R."/>
            <person name="Pardo Diaz C."/>
            <person name="Kozak K."/>
            <person name="Martin S."/>
            <person name="Jiggins C."/>
            <person name="Moest M."/>
            <person name="Warren A I."/>
            <person name="Byers J.R.P. K."/>
            <person name="Montejo-Kovacevich G."/>
            <person name="Yen C E."/>
        </authorList>
    </citation>
    <scope>NUCLEOTIDE SEQUENCE [LARGE SCALE GENOMIC DNA]</scope>
</reference>
<evidence type="ECO:0000313" key="2">
    <source>
        <dbReference type="Proteomes" id="UP000494106"/>
    </source>
</evidence>
<dbReference type="Proteomes" id="UP000494106">
    <property type="component" value="Unassembled WGS sequence"/>
</dbReference>
<name>A0A8S1BJH0_ARCPL</name>
<sequence>MQVKQSLYYGLDRYELLQLVMMEKVARRREVKKRFYYVTEITDADDVFRLAKNKKEDAKLTADQMLFEKKKEEVKV</sequence>
<protein>
    <submittedName>
        <fullName evidence="1">Uncharacterized protein</fullName>
    </submittedName>
</protein>